<dbReference type="EMBL" id="CM026428">
    <property type="protein sequence ID" value="KAG0566969.1"/>
    <property type="molecule type" value="Genomic_DNA"/>
</dbReference>
<gene>
    <name evidence="2" type="ORF">KC19_7G100600</name>
</gene>
<feature type="compositionally biased region" description="Basic residues" evidence="1">
    <location>
        <begin position="162"/>
        <end position="176"/>
    </location>
</feature>
<sequence>MSKKVSINKAAAQLDELSEEERRALRRSRFHAEQLQSRHPPSSNESSRPRLAHPGGALATNKAAALAKFLKRKLNEPGGAAALDPDLVERAVENAKATAIAGQQAAASSKPARIRHVDSFSDSDEEEILQRELKAEQHHRVKNKTKKNKPLDFQIPRIDHSSKKKKKEKKKKTKKS</sequence>
<organism evidence="2 3">
    <name type="scientific">Ceratodon purpureus</name>
    <name type="common">Fire moss</name>
    <name type="synonym">Dicranum purpureum</name>
    <dbReference type="NCBI Taxonomy" id="3225"/>
    <lineage>
        <taxon>Eukaryota</taxon>
        <taxon>Viridiplantae</taxon>
        <taxon>Streptophyta</taxon>
        <taxon>Embryophyta</taxon>
        <taxon>Bryophyta</taxon>
        <taxon>Bryophytina</taxon>
        <taxon>Bryopsida</taxon>
        <taxon>Dicranidae</taxon>
        <taxon>Pseudoditrichales</taxon>
        <taxon>Ditrichaceae</taxon>
        <taxon>Ceratodon</taxon>
    </lineage>
</organism>
<dbReference type="PANTHER" id="PTHR37255:SF1">
    <property type="entry name" value="OS07G0669600 PROTEIN"/>
    <property type="match status" value="1"/>
</dbReference>
<dbReference type="Proteomes" id="UP000822688">
    <property type="component" value="Chromosome 7"/>
</dbReference>
<evidence type="ECO:0000256" key="1">
    <source>
        <dbReference type="SAM" id="MobiDB-lite"/>
    </source>
</evidence>
<dbReference type="PANTHER" id="PTHR37255">
    <property type="entry name" value="OS07G0669600 PROTEIN"/>
    <property type="match status" value="1"/>
</dbReference>
<feature type="compositionally biased region" description="Basic residues" evidence="1">
    <location>
        <begin position="139"/>
        <end position="148"/>
    </location>
</feature>
<reference evidence="2" key="1">
    <citation type="submission" date="2020-06" db="EMBL/GenBank/DDBJ databases">
        <title>WGS assembly of Ceratodon purpureus strain R40.</title>
        <authorList>
            <person name="Carey S.B."/>
            <person name="Jenkins J."/>
            <person name="Shu S."/>
            <person name="Lovell J.T."/>
            <person name="Sreedasyam A."/>
            <person name="Maumus F."/>
            <person name="Tiley G.P."/>
            <person name="Fernandez-Pozo N."/>
            <person name="Barry K."/>
            <person name="Chen C."/>
            <person name="Wang M."/>
            <person name="Lipzen A."/>
            <person name="Daum C."/>
            <person name="Saski C.A."/>
            <person name="Payton A.C."/>
            <person name="Mcbreen J.C."/>
            <person name="Conrad R.E."/>
            <person name="Kollar L.M."/>
            <person name="Olsson S."/>
            <person name="Huttunen S."/>
            <person name="Landis J.B."/>
            <person name="Wickett N.J."/>
            <person name="Johnson M.G."/>
            <person name="Rensing S.A."/>
            <person name="Grimwood J."/>
            <person name="Schmutz J."/>
            <person name="Mcdaniel S.F."/>
        </authorList>
    </citation>
    <scope>NUCLEOTIDE SEQUENCE</scope>
    <source>
        <strain evidence="2">R40</strain>
    </source>
</reference>
<evidence type="ECO:0000313" key="2">
    <source>
        <dbReference type="EMBL" id="KAG0566969.1"/>
    </source>
</evidence>
<evidence type="ECO:0000313" key="3">
    <source>
        <dbReference type="Proteomes" id="UP000822688"/>
    </source>
</evidence>
<name>A0A8T0H9W6_CERPU</name>
<accession>A0A8T0H9W6</accession>
<protein>
    <submittedName>
        <fullName evidence="2">Uncharacterized protein</fullName>
    </submittedName>
</protein>
<dbReference type="AlphaFoldDB" id="A0A8T0H9W6"/>
<comment type="caution">
    <text evidence="2">The sequence shown here is derived from an EMBL/GenBank/DDBJ whole genome shotgun (WGS) entry which is preliminary data.</text>
</comment>
<feature type="compositionally biased region" description="Polar residues" evidence="1">
    <location>
        <begin position="34"/>
        <end position="46"/>
    </location>
</feature>
<keyword evidence="3" id="KW-1185">Reference proteome</keyword>
<dbReference type="OrthoDB" id="1931944at2759"/>
<proteinExistence type="predicted"/>
<feature type="region of interest" description="Disordered" evidence="1">
    <location>
        <begin position="1"/>
        <end position="57"/>
    </location>
</feature>
<feature type="region of interest" description="Disordered" evidence="1">
    <location>
        <begin position="134"/>
        <end position="176"/>
    </location>
</feature>